<keyword evidence="5" id="KW-0820">tRNA-binding</keyword>
<proteinExistence type="inferred from homology"/>
<dbReference type="CTD" id="20251402"/>
<gene>
    <name evidence="6" type="ORF">LOTGIDRAFT_57629</name>
</gene>
<protein>
    <recommendedName>
        <fullName evidence="2 5">D-aminoacyl-tRNA deacylase</fullName>
        <ecNumber evidence="2 5">3.1.1.96</ecNumber>
    </recommendedName>
</protein>
<accession>V4ANY8</accession>
<evidence type="ECO:0000256" key="5">
    <source>
        <dbReference type="RuleBase" id="RU003470"/>
    </source>
</evidence>
<dbReference type="CDD" id="cd00563">
    <property type="entry name" value="Dtyr_deacylase"/>
    <property type="match status" value="1"/>
</dbReference>
<dbReference type="PANTHER" id="PTHR10472:SF5">
    <property type="entry name" value="D-AMINOACYL-TRNA DEACYLASE 1"/>
    <property type="match status" value="1"/>
</dbReference>
<dbReference type="FunFam" id="3.50.80.10:FF:000001">
    <property type="entry name" value="D-aminoacyl-tRNA deacylase"/>
    <property type="match status" value="1"/>
</dbReference>
<dbReference type="OMA" id="VFGADMK"/>
<feature type="non-terminal residue" evidence="6">
    <location>
        <position position="147"/>
    </location>
</feature>
<evidence type="ECO:0000313" key="6">
    <source>
        <dbReference type="EMBL" id="ESO98897.1"/>
    </source>
</evidence>
<evidence type="ECO:0000256" key="4">
    <source>
        <dbReference type="ARBA" id="ARBA00048018"/>
    </source>
</evidence>
<dbReference type="SUPFAM" id="SSF69500">
    <property type="entry name" value="DTD-like"/>
    <property type="match status" value="1"/>
</dbReference>
<dbReference type="KEGG" id="lgi:LOTGIDRAFT_57629"/>
<comment type="catalytic activity">
    <reaction evidence="4">
        <text>a D-aminoacyl-tRNA + H2O = a tRNA + a D-alpha-amino acid + H(+)</text>
        <dbReference type="Rhea" id="RHEA:13953"/>
        <dbReference type="Rhea" id="RHEA-COMP:10123"/>
        <dbReference type="Rhea" id="RHEA-COMP:10124"/>
        <dbReference type="ChEBI" id="CHEBI:15377"/>
        <dbReference type="ChEBI" id="CHEBI:15378"/>
        <dbReference type="ChEBI" id="CHEBI:59871"/>
        <dbReference type="ChEBI" id="CHEBI:78442"/>
        <dbReference type="ChEBI" id="CHEBI:79333"/>
        <dbReference type="EC" id="3.1.1.96"/>
    </reaction>
</comment>
<dbReference type="OrthoDB" id="275783at2759"/>
<sequence length="147" mass="16539">MKAIIQRVTKASVSVDNEIISSIGKGVCVLIGISEQDTKKDSEYLVRKILNLRIFDDENGKRWNKNVMDKEFEILSVSQFTLMSILKGNKPDFHKAMAPERSEEFYNDFLSQMKAVYDPSKIKDGIFGASMQVNIVNDGPVTITLSS</sequence>
<evidence type="ECO:0000256" key="1">
    <source>
        <dbReference type="ARBA" id="ARBA00009673"/>
    </source>
</evidence>
<comment type="catalytic activity">
    <reaction evidence="3">
        <text>glycyl-tRNA(Ala) + H2O = tRNA(Ala) + glycine + H(+)</text>
        <dbReference type="Rhea" id="RHEA:53744"/>
        <dbReference type="Rhea" id="RHEA-COMP:9657"/>
        <dbReference type="Rhea" id="RHEA-COMP:13640"/>
        <dbReference type="ChEBI" id="CHEBI:15377"/>
        <dbReference type="ChEBI" id="CHEBI:15378"/>
        <dbReference type="ChEBI" id="CHEBI:57305"/>
        <dbReference type="ChEBI" id="CHEBI:78442"/>
        <dbReference type="ChEBI" id="CHEBI:78522"/>
        <dbReference type="EC" id="3.1.1.96"/>
    </reaction>
</comment>
<dbReference type="HOGENOM" id="CLU_076901_0_4_1"/>
<dbReference type="GeneID" id="20251402"/>
<keyword evidence="7" id="KW-1185">Reference proteome</keyword>
<comment type="subcellular location">
    <subcellularLocation>
        <location evidence="5">Cytoplasm</location>
    </subcellularLocation>
</comment>
<dbReference type="NCBIfam" id="TIGR00256">
    <property type="entry name" value="D-aminoacyl-tRNA deacylase"/>
    <property type="match status" value="1"/>
</dbReference>
<evidence type="ECO:0000256" key="2">
    <source>
        <dbReference type="ARBA" id="ARBA00013056"/>
    </source>
</evidence>
<dbReference type="Gene3D" id="3.50.80.10">
    <property type="entry name" value="D-tyrosyl-tRNA(Tyr) deacylase"/>
    <property type="match status" value="1"/>
</dbReference>
<reference evidence="6 7" key="1">
    <citation type="journal article" date="2013" name="Nature">
        <title>Insights into bilaterian evolution from three spiralian genomes.</title>
        <authorList>
            <person name="Simakov O."/>
            <person name="Marletaz F."/>
            <person name="Cho S.J."/>
            <person name="Edsinger-Gonzales E."/>
            <person name="Havlak P."/>
            <person name="Hellsten U."/>
            <person name="Kuo D.H."/>
            <person name="Larsson T."/>
            <person name="Lv J."/>
            <person name="Arendt D."/>
            <person name="Savage R."/>
            <person name="Osoegawa K."/>
            <person name="de Jong P."/>
            <person name="Grimwood J."/>
            <person name="Chapman J.A."/>
            <person name="Shapiro H."/>
            <person name="Aerts A."/>
            <person name="Otillar R.P."/>
            <person name="Terry A.Y."/>
            <person name="Boore J.L."/>
            <person name="Grigoriev I.V."/>
            <person name="Lindberg D.R."/>
            <person name="Seaver E.C."/>
            <person name="Weisblat D.A."/>
            <person name="Putnam N.H."/>
            <person name="Rokhsar D.S."/>
        </authorList>
    </citation>
    <scope>NUCLEOTIDE SEQUENCE [LARGE SCALE GENOMIC DNA]</scope>
</reference>
<name>V4ANY8_LOTGI</name>
<keyword evidence="5" id="KW-0694">RNA-binding</keyword>
<dbReference type="PANTHER" id="PTHR10472">
    <property type="entry name" value="D-TYROSYL-TRNA TYR DEACYLASE"/>
    <property type="match status" value="1"/>
</dbReference>
<dbReference type="EC" id="3.1.1.96" evidence="2 5"/>
<dbReference type="InterPro" id="IPR003732">
    <property type="entry name" value="Daa-tRNA_deacyls_DTD"/>
</dbReference>
<dbReference type="GO" id="GO:0005737">
    <property type="term" value="C:cytoplasm"/>
    <property type="evidence" value="ECO:0007669"/>
    <property type="project" value="UniProtKB-SubCell"/>
</dbReference>
<dbReference type="STRING" id="225164.V4ANY8"/>
<keyword evidence="5" id="KW-0963">Cytoplasm</keyword>
<dbReference type="Pfam" id="PF02580">
    <property type="entry name" value="Tyr_Deacylase"/>
    <property type="match status" value="1"/>
</dbReference>
<evidence type="ECO:0000313" key="7">
    <source>
        <dbReference type="Proteomes" id="UP000030746"/>
    </source>
</evidence>
<dbReference type="HAMAP" id="MF_00518">
    <property type="entry name" value="Deacylase_Dtd"/>
    <property type="match status" value="1"/>
</dbReference>
<dbReference type="GO" id="GO:0000049">
    <property type="term" value="F:tRNA binding"/>
    <property type="evidence" value="ECO:0007669"/>
    <property type="project" value="UniProtKB-KW"/>
</dbReference>
<comment type="similarity">
    <text evidence="1 5">Belongs to the DTD family.</text>
</comment>
<dbReference type="RefSeq" id="XP_009050319.1">
    <property type="nucleotide sequence ID" value="XM_009052071.1"/>
</dbReference>
<dbReference type="AlphaFoldDB" id="V4ANY8"/>
<organism evidence="6 7">
    <name type="scientific">Lottia gigantea</name>
    <name type="common">Giant owl limpet</name>
    <dbReference type="NCBI Taxonomy" id="225164"/>
    <lineage>
        <taxon>Eukaryota</taxon>
        <taxon>Metazoa</taxon>
        <taxon>Spiralia</taxon>
        <taxon>Lophotrochozoa</taxon>
        <taxon>Mollusca</taxon>
        <taxon>Gastropoda</taxon>
        <taxon>Patellogastropoda</taxon>
        <taxon>Lottioidea</taxon>
        <taxon>Lottiidae</taxon>
        <taxon>Lottia</taxon>
    </lineage>
</organism>
<keyword evidence="5" id="KW-0378">Hydrolase</keyword>
<dbReference type="GO" id="GO:0051500">
    <property type="term" value="F:D-tyrosyl-tRNA(Tyr) deacylase activity"/>
    <property type="evidence" value="ECO:0007669"/>
    <property type="project" value="TreeGrafter"/>
</dbReference>
<dbReference type="EMBL" id="KB201205">
    <property type="protein sequence ID" value="ESO98897.1"/>
    <property type="molecule type" value="Genomic_DNA"/>
</dbReference>
<dbReference type="InterPro" id="IPR023509">
    <property type="entry name" value="DTD-like_sf"/>
</dbReference>
<evidence type="ECO:0000256" key="3">
    <source>
        <dbReference type="ARBA" id="ARBA00047676"/>
    </source>
</evidence>
<dbReference type="GO" id="GO:0106026">
    <property type="term" value="F:Gly-tRNA(Ala) deacylase activity"/>
    <property type="evidence" value="ECO:0007669"/>
    <property type="project" value="RHEA"/>
</dbReference>
<dbReference type="Proteomes" id="UP000030746">
    <property type="component" value="Unassembled WGS sequence"/>
</dbReference>